<name>A0AAV0DI71_9ASTE</name>
<evidence type="ECO:0000313" key="3">
    <source>
        <dbReference type="Proteomes" id="UP001152523"/>
    </source>
</evidence>
<gene>
    <name evidence="2" type="ORF">CEPIT_LOCUS15937</name>
</gene>
<sequence length="208" mass="23306">MSSGGSTSRGGGNAIRGRRNNGGRSASERFSTADQIVQTNENGSPNTPPSDVRPSFTSNPRTEASIQTNFTPEMVRQTQPETGRELGSGQRDYIIIGDLKLNDKVKKSLEVIASDLFTGWPAIYGNLKPQDREKYISRFSLDYTWAPSDNGKMISKLHSEFSWLYSARLSNIRKAAKKNIPDFAENKDYTRLIPFRAERVTSHVWTKL</sequence>
<protein>
    <submittedName>
        <fullName evidence="2">Uncharacterized protein</fullName>
    </submittedName>
</protein>
<evidence type="ECO:0000313" key="2">
    <source>
        <dbReference type="EMBL" id="CAH9102238.1"/>
    </source>
</evidence>
<proteinExistence type="predicted"/>
<comment type="caution">
    <text evidence="2">The sequence shown here is derived from an EMBL/GenBank/DDBJ whole genome shotgun (WGS) entry which is preliminary data.</text>
</comment>
<feature type="compositionally biased region" description="Polar residues" evidence="1">
    <location>
        <begin position="55"/>
        <end position="81"/>
    </location>
</feature>
<keyword evidence="3" id="KW-1185">Reference proteome</keyword>
<dbReference type="AlphaFoldDB" id="A0AAV0DI71"/>
<organism evidence="2 3">
    <name type="scientific">Cuscuta epithymum</name>
    <dbReference type="NCBI Taxonomy" id="186058"/>
    <lineage>
        <taxon>Eukaryota</taxon>
        <taxon>Viridiplantae</taxon>
        <taxon>Streptophyta</taxon>
        <taxon>Embryophyta</taxon>
        <taxon>Tracheophyta</taxon>
        <taxon>Spermatophyta</taxon>
        <taxon>Magnoliopsida</taxon>
        <taxon>eudicotyledons</taxon>
        <taxon>Gunneridae</taxon>
        <taxon>Pentapetalae</taxon>
        <taxon>asterids</taxon>
        <taxon>lamiids</taxon>
        <taxon>Solanales</taxon>
        <taxon>Convolvulaceae</taxon>
        <taxon>Cuscuteae</taxon>
        <taxon>Cuscuta</taxon>
        <taxon>Cuscuta subgen. Cuscuta</taxon>
    </lineage>
</organism>
<dbReference type="Proteomes" id="UP001152523">
    <property type="component" value="Unassembled WGS sequence"/>
</dbReference>
<evidence type="ECO:0000256" key="1">
    <source>
        <dbReference type="SAM" id="MobiDB-lite"/>
    </source>
</evidence>
<feature type="compositionally biased region" description="Polar residues" evidence="1">
    <location>
        <begin position="30"/>
        <end position="45"/>
    </location>
</feature>
<feature type="region of interest" description="Disordered" evidence="1">
    <location>
        <begin position="1"/>
        <end position="86"/>
    </location>
</feature>
<accession>A0AAV0DI71</accession>
<dbReference type="EMBL" id="CAMAPF010000114">
    <property type="protein sequence ID" value="CAH9102238.1"/>
    <property type="molecule type" value="Genomic_DNA"/>
</dbReference>
<reference evidence="2" key="1">
    <citation type="submission" date="2022-07" db="EMBL/GenBank/DDBJ databases">
        <authorList>
            <person name="Macas J."/>
            <person name="Novak P."/>
            <person name="Neumann P."/>
        </authorList>
    </citation>
    <scope>NUCLEOTIDE SEQUENCE</scope>
</reference>